<keyword evidence="3" id="KW-1185">Reference proteome</keyword>
<reference evidence="2 3" key="2">
    <citation type="journal article" date="2022" name="Arch. Microbiol.">
        <title>Rhodococcus pseudokoreensis sp. nov. isolated from the rhizosphere of young M26 apple rootstocks.</title>
        <authorList>
            <person name="Kampfer P."/>
            <person name="Glaeser S.P."/>
            <person name="Blom J."/>
            <person name="Wolf J."/>
            <person name="Benning S."/>
            <person name="Schloter M."/>
            <person name="Neumann-Schaal M."/>
        </authorList>
    </citation>
    <scope>NUCLEOTIDE SEQUENCE [LARGE SCALE GENOMIC DNA]</scope>
    <source>
        <strain evidence="2 3">R79</strain>
    </source>
</reference>
<dbReference type="Gene3D" id="3.30.70.100">
    <property type="match status" value="1"/>
</dbReference>
<evidence type="ECO:0000313" key="3">
    <source>
        <dbReference type="Proteomes" id="UP000662986"/>
    </source>
</evidence>
<keyword evidence="2" id="KW-0560">Oxidoreductase</keyword>
<organism evidence="2 3">
    <name type="scientific">Rhodococcus pseudokoreensis</name>
    <dbReference type="NCBI Taxonomy" id="2811421"/>
    <lineage>
        <taxon>Bacteria</taxon>
        <taxon>Bacillati</taxon>
        <taxon>Actinomycetota</taxon>
        <taxon>Actinomycetes</taxon>
        <taxon>Mycobacteriales</taxon>
        <taxon>Nocardiaceae</taxon>
        <taxon>Rhodococcus</taxon>
    </lineage>
</organism>
<evidence type="ECO:0000259" key="1">
    <source>
        <dbReference type="Pfam" id="PF03992"/>
    </source>
</evidence>
<dbReference type="SUPFAM" id="SSF54909">
    <property type="entry name" value="Dimeric alpha+beta barrel"/>
    <property type="match status" value="1"/>
</dbReference>
<sequence length="112" mass="13064">MIDALFSYRVRPGMEDRYQAYLDKVFPITEAEEPYVLGYEIFHGDDGTYYQHEQYENEDAIWKHMERTAAGQEDFASSAELLTNVILGEVSEKFRDTFGVKVSYTPFRSVSR</sequence>
<protein>
    <submittedName>
        <fullName evidence="2">Antibiotic biosynthesis monooxygenase</fullName>
    </submittedName>
</protein>
<proteinExistence type="predicted"/>
<evidence type="ECO:0000313" key="2">
    <source>
        <dbReference type="EMBL" id="QSE90771.1"/>
    </source>
</evidence>
<feature type="domain" description="ABM" evidence="1">
    <location>
        <begin position="1"/>
        <end position="68"/>
    </location>
</feature>
<keyword evidence="2" id="KW-0503">Monooxygenase</keyword>
<dbReference type="InterPro" id="IPR007138">
    <property type="entry name" value="ABM_dom"/>
</dbReference>
<gene>
    <name evidence="2" type="ORF">JWS13_20145</name>
</gene>
<dbReference type="Pfam" id="PF03992">
    <property type="entry name" value="ABM"/>
    <property type="match status" value="1"/>
</dbReference>
<dbReference type="RefSeq" id="WP_206007193.1">
    <property type="nucleotide sequence ID" value="NZ_CP070619.1"/>
</dbReference>
<accession>A0A974ZUE0</accession>
<reference evidence="2 3" key="1">
    <citation type="journal article" date="2021" name="Microbiol. Resour. Announc.">
        <title>Complete Genome Sequences of Two Rhodococcus sp. Strains with Large and Linear Chromosomes, Isolated from Apple Rhizosphere.</title>
        <authorList>
            <person name="Benning S."/>
            <person name="Brugnone N."/>
            <person name="Siani R."/>
            <person name="Kublik S."/>
            <person name="Schloter M."/>
            <person name="Rad V."/>
        </authorList>
    </citation>
    <scope>NUCLEOTIDE SEQUENCE [LARGE SCALE GENOMIC DNA]</scope>
    <source>
        <strain evidence="2 3">R79</strain>
    </source>
</reference>
<dbReference type="GO" id="GO:0004497">
    <property type="term" value="F:monooxygenase activity"/>
    <property type="evidence" value="ECO:0007669"/>
    <property type="project" value="UniProtKB-KW"/>
</dbReference>
<name>A0A974ZUE0_9NOCA</name>
<dbReference type="Proteomes" id="UP000662986">
    <property type="component" value="Chromosome"/>
</dbReference>
<dbReference type="InterPro" id="IPR011008">
    <property type="entry name" value="Dimeric_a/b-barrel"/>
</dbReference>
<dbReference type="EMBL" id="CP070619">
    <property type="protein sequence ID" value="QSE90771.1"/>
    <property type="molecule type" value="Genomic_DNA"/>
</dbReference>